<feature type="region of interest" description="Disordered" evidence="1">
    <location>
        <begin position="1"/>
        <end position="48"/>
    </location>
</feature>
<reference evidence="3" key="1">
    <citation type="submission" date="2005-09" db="EMBL/GenBank/DDBJ databases">
        <authorList>
            <person name="Mural R.J."/>
            <person name="Li P.W."/>
            <person name="Adams M.D."/>
            <person name="Amanatides P.G."/>
            <person name="Baden-Tillson H."/>
            <person name="Barnstead M."/>
            <person name="Chin S.H."/>
            <person name="Dew I."/>
            <person name="Evans C.A."/>
            <person name="Ferriera S."/>
            <person name="Flanigan M."/>
            <person name="Fosler C."/>
            <person name="Glodek A."/>
            <person name="Gu Z."/>
            <person name="Holt R.A."/>
            <person name="Jennings D."/>
            <person name="Kraft C.L."/>
            <person name="Lu F."/>
            <person name="Nguyen T."/>
            <person name="Nusskern D.R."/>
            <person name="Pfannkoch C.M."/>
            <person name="Sitter C."/>
            <person name="Sutton G.G."/>
            <person name="Venter J.C."/>
            <person name="Wang Z."/>
            <person name="Woodage T."/>
            <person name="Zheng X.H."/>
            <person name="Zhong F."/>
        </authorList>
    </citation>
    <scope>NUCLEOTIDE SEQUENCE [LARGE SCALE GENOMIC DNA]</scope>
    <source>
        <strain>BN</strain>
        <strain evidence="3">Sprague-Dawley</strain>
    </source>
</reference>
<dbReference type="EMBL" id="CH473953">
    <property type="protein sequence ID" value="EDM11849.1"/>
    <property type="molecule type" value="Genomic_DNA"/>
</dbReference>
<feature type="compositionally biased region" description="Basic and acidic residues" evidence="1">
    <location>
        <begin position="25"/>
        <end position="35"/>
    </location>
</feature>
<evidence type="ECO:0000313" key="3">
    <source>
        <dbReference type="Proteomes" id="UP000234681"/>
    </source>
</evidence>
<feature type="compositionally biased region" description="Basic and acidic residues" evidence="1">
    <location>
        <begin position="1"/>
        <end position="11"/>
    </location>
</feature>
<evidence type="ECO:0000256" key="1">
    <source>
        <dbReference type="SAM" id="MobiDB-lite"/>
    </source>
</evidence>
<organism evidence="2 3">
    <name type="scientific">Rattus norvegicus</name>
    <name type="common">Rat</name>
    <dbReference type="NCBI Taxonomy" id="10116"/>
    <lineage>
        <taxon>Eukaryota</taxon>
        <taxon>Metazoa</taxon>
        <taxon>Chordata</taxon>
        <taxon>Craniata</taxon>
        <taxon>Vertebrata</taxon>
        <taxon>Euteleostomi</taxon>
        <taxon>Mammalia</taxon>
        <taxon>Eutheria</taxon>
        <taxon>Euarchontoglires</taxon>
        <taxon>Glires</taxon>
        <taxon>Rodentia</taxon>
        <taxon>Myomorpha</taxon>
        <taxon>Muroidea</taxon>
        <taxon>Muridae</taxon>
        <taxon>Murinae</taxon>
        <taxon>Rattus</taxon>
    </lineage>
</organism>
<evidence type="ECO:0000313" key="2">
    <source>
        <dbReference type="EMBL" id="EDM11849.1"/>
    </source>
</evidence>
<sequence>MRTMKGGDGRGRRGVLRARTNTSGRSKEHGVDAPEKTVSLDPQRGRHS</sequence>
<protein>
    <submittedName>
        <fullName evidence="2">RCG48545</fullName>
    </submittedName>
</protein>
<gene>
    <name evidence="2" type="ORF">rCG_48545</name>
</gene>
<proteinExistence type="predicted"/>
<dbReference type="AlphaFoldDB" id="A6HXB8"/>
<accession>A6HXB8</accession>
<dbReference type="Proteomes" id="UP000234681">
    <property type="component" value="Chromosome 1"/>
</dbReference>
<name>A6HXB8_RAT</name>